<sequence length="284" mass="32830">MYCLLLLLLFLSLSVCMYDSFFFFFPSARIFDSFILFCLLFFILFKLTAVYFYFLFFILPCVGMTPGDVFTAKAPFVLVEQFCEGRPYDTMTFPDAFEIAPNSWQYRPAVAAVPEVVMSPSPDAAHSAHKKNKHYLLPLSEASRSTVHGGMHEEQRMQLQRRAQERRDLQLMSGQATHEACFQRPCAKDVVAKEQTAENRRRSEVRDAVHTLWLERNSAFITFCATQRRLCMLSLETRRQKRMELEHRAGSLREKPQCLRGGLFWTHSEGHREGRISPVAADES</sequence>
<dbReference type="EMBL" id="JABDHM010000038">
    <property type="protein sequence ID" value="KAF5221387.1"/>
    <property type="molecule type" value="Genomic_DNA"/>
</dbReference>
<protein>
    <submittedName>
        <fullName evidence="2">Uncharacterized protein</fullName>
    </submittedName>
</protein>
<keyword evidence="1" id="KW-0472">Membrane</keyword>
<dbReference type="Proteomes" id="UP000583944">
    <property type="component" value="Unassembled WGS sequence"/>
</dbReference>
<dbReference type="VEuPathDB" id="TriTrypDB:ECC02_005629"/>
<organism evidence="2 3">
    <name type="scientific">Trypanosoma cruzi</name>
    <dbReference type="NCBI Taxonomy" id="5693"/>
    <lineage>
        <taxon>Eukaryota</taxon>
        <taxon>Discoba</taxon>
        <taxon>Euglenozoa</taxon>
        <taxon>Kinetoplastea</taxon>
        <taxon>Metakinetoplastina</taxon>
        <taxon>Trypanosomatida</taxon>
        <taxon>Trypanosomatidae</taxon>
        <taxon>Trypanosoma</taxon>
        <taxon>Schizotrypanum</taxon>
    </lineage>
</organism>
<feature type="transmembrane region" description="Helical" evidence="1">
    <location>
        <begin position="33"/>
        <end position="59"/>
    </location>
</feature>
<dbReference type="VEuPathDB" id="TriTrypDB:BCY84_01593"/>
<name>A0A7J6Y3X8_TRYCR</name>
<keyword evidence="1" id="KW-1133">Transmembrane helix</keyword>
<evidence type="ECO:0000256" key="1">
    <source>
        <dbReference type="SAM" id="Phobius"/>
    </source>
</evidence>
<accession>A0A7J6Y3X8</accession>
<proteinExistence type="predicted"/>
<reference evidence="2 3" key="1">
    <citation type="journal article" date="2019" name="Genome Biol. Evol.">
        <title>Nanopore Sequencing Significantly Improves Genome Assembly of the Protozoan Parasite Trypanosoma cruzi.</title>
        <authorList>
            <person name="Diaz-Viraque F."/>
            <person name="Pita S."/>
            <person name="Greif G."/>
            <person name="de Souza R.C.M."/>
            <person name="Iraola G."/>
            <person name="Robello C."/>
        </authorList>
    </citation>
    <scope>NUCLEOTIDE SEQUENCE [LARGE SCALE GENOMIC DNA]</scope>
    <source>
        <strain evidence="2 3">Berenice</strain>
    </source>
</reference>
<evidence type="ECO:0000313" key="2">
    <source>
        <dbReference type="EMBL" id="KAF5221387.1"/>
    </source>
</evidence>
<keyword evidence="1" id="KW-0812">Transmembrane</keyword>
<evidence type="ECO:0000313" key="3">
    <source>
        <dbReference type="Proteomes" id="UP000583944"/>
    </source>
</evidence>
<gene>
    <name evidence="2" type="ORF">ECC02_005629</name>
</gene>
<comment type="caution">
    <text evidence="2">The sequence shown here is derived from an EMBL/GenBank/DDBJ whole genome shotgun (WGS) entry which is preliminary data.</text>
</comment>
<dbReference type="AlphaFoldDB" id="A0A7J6Y3X8"/>